<organism evidence="1 2">
    <name type="scientific">Cytobacillus firmus</name>
    <name type="common">Bacillus firmus</name>
    <dbReference type="NCBI Taxonomy" id="1399"/>
    <lineage>
        <taxon>Bacteria</taxon>
        <taxon>Bacillati</taxon>
        <taxon>Bacillota</taxon>
        <taxon>Bacilli</taxon>
        <taxon>Bacillales</taxon>
        <taxon>Bacillaceae</taxon>
        <taxon>Cytobacillus</taxon>
    </lineage>
</organism>
<dbReference type="Proteomes" id="UP000465778">
    <property type="component" value="Unassembled WGS sequence"/>
</dbReference>
<dbReference type="AlphaFoldDB" id="A0A800NEK8"/>
<name>A0A800NEK8_CYTFI</name>
<sequence>MKVCWLTERSLEKTAKSKDFLPHQQTSKIVSALSFSILLEK</sequence>
<accession>A0A800NEK8</accession>
<dbReference type="EMBL" id="VDEM01000005">
    <property type="protein sequence ID" value="KAF0825363.1"/>
    <property type="molecule type" value="Genomic_DNA"/>
</dbReference>
<gene>
    <name evidence="1" type="ORF">KIS1582_0907</name>
</gene>
<proteinExistence type="predicted"/>
<evidence type="ECO:0000313" key="2">
    <source>
        <dbReference type="Proteomes" id="UP000465778"/>
    </source>
</evidence>
<evidence type="ECO:0000313" key="1">
    <source>
        <dbReference type="EMBL" id="KAF0825363.1"/>
    </source>
</evidence>
<reference evidence="1 2" key="1">
    <citation type="journal article" date="2020" name="G3 (Bethesda)">
        <title>Whole Genome Sequencing and Comparative Genomics of Two Nematicidal Bacillus Strains Reveals a Wide Range of Possible Virulence Factors.</title>
        <authorList>
            <person name="Susic N."/>
            <person name="Janezic S."/>
            <person name="Rupnik M."/>
            <person name="Geric Stare B."/>
        </authorList>
    </citation>
    <scope>NUCLEOTIDE SEQUENCE [LARGE SCALE GENOMIC DNA]</scope>
    <source>
        <strain evidence="1 2">I-1582</strain>
    </source>
</reference>
<comment type="caution">
    <text evidence="1">The sequence shown here is derived from an EMBL/GenBank/DDBJ whole genome shotgun (WGS) entry which is preliminary data.</text>
</comment>
<protein>
    <submittedName>
        <fullName evidence="1">Uncharacterized protein</fullName>
    </submittedName>
</protein>